<feature type="transmembrane region" description="Helical" evidence="8">
    <location>
        <begin position="91"/>
        <end position="117"/>
    </location>
</feature>
<dbReference type="GO" id="GO:0005886">
    <property type="term" value="C:plasma membrane"/>
    <property type="evidence" value="ECO:0007669"/>
    <property type="project" value="UniProtKB-SubCell"/>
</dbReference>
<dbReference type="RefSeq" id="WP_151069439.1">
    <property type="nucleotide sequence ID" value="NZ_CP032518.1"/>
</dbReference>
<evidence type="ECO:0000256" key="8">
    <source>
        <dbReference type="RuleBase" id="RU363032"/>
    </source>
</evidence>
<reference evidence="10 11" key="1">
    <citation type="submission" date="2018-09" db="EMBL/GenBank/DDBJ databases">
        <title>Complete genome sequence of Cupriavidus oxalaticus T2, a bacterium capable of phenol tolerance and degradation.</title>
        <authorList>
            <person name="Yan J."/>
        </authorList>
    </citation>
    <scope>NUCLEOTIDE SEQUENCE [LARGE SCALE GENOMIC DNA]</scope>
    <source>
        <strain evidence="10 11">T2</strain>
    </source>
</reference>
<dbReference type="InterPro" id="IPR000515">
    <property type="entry name" value="MetI-like"/>
</dbReference>
<name>A0A5P3VJR9_9BURK</name>
<dbReference type="Gene3D" id="1.10.3720.10">
    <property type="entry name" value="MetI-like"/>
    <property type="match status" value="1"/>
</dbReference>
<evidence type="ECO:0000256" key="4">
    <source>
        <dbReference type="ARBA" id="ARBA00022475"/>
    </source>
</evidence>
<dbReference type="Pfam" id="PF00528">
    <property type="entry name" value="BPD_transp_1"/>
    <property type="match status" value="1"/>
</dbReference>
<evidence type="ECO:0000256" key="7">
    <source>
        <dbReference type="ARBA" id="ARBA00023136"/>
    </source>
</evidence>
<feature type="domain" description="ABC transmembrane type-1" evidence="9">
    <location>
        <begin position="95"/>
        <end position="301"/>
    </location>
</feature>
<gene>
    <name evidence="10" type="ORF">D2917_02135</name>
</gene>
<proteinExistence type="inferred from homology"/>
<dbReference type="InterPro" id="IPR035906">
    <property type="entry name" value="MetI-like_sf"/>
</dbReference>
<comment type="similarity">
    <text evidence="2">Belongs to the binding-protein-dependent transport system permease family. CysTW subfamily.</text>
</comment>
<keyword evidence="6 8" id="KW-1133">Transmembrane helix</keyword>
<feature type="transmembrane region" description="Helical" evidence="8">
    <location>
        <begin position="129"/>
        <end position="151"/>
    </location>
</feature>
<dbReference type="SUPFAM" id="SSF161098">
    <property type="entry name" value="MetI-like"/>
    <property type="match status" value="1"/>
</dbReference>
<dbReference type="PANTHER" id="PTHR42929:SF5">
    <property type="entry name" value="ABC TRANSPORTER PERMEASE PROTEIN"/>
    <property type="match status" value="1"/>
</dbReference>
<accession>A0A5P3VJR9</accession>
<organism evidence="10 11">
    <name type="scientific">Cupriavidus oxalaticus</name>
    <dbReference type="NCBI Taxonomy" id="96344"/>
    <lineage>
        <taxon>Bacteria</taxon>
        <taxon>Pseudomonadati</taxon>
        <taxon>Pseudomonadota</taxon>
        <taxon>Betaproteobacteria</taxon>
        <taxon>Burkholderiales</taxon>
        <taxon>Burkholderiaceae</taxon>
        <taxon>Cupriavidus</taxon>
    </lineage>
</organism>
<evidence type="ECO:0000256" key="2">
    <source>
        <dbReference type="ARBA" id="ARBA00007069"/>
    </source>
</evidence>
<feature type="transmembrane region" description="Helical" evidence="8">
    <location>
        <begin position="280"/>
        <end position="304"/>
    </location>
</feature>
<keyword evidence="5 8" id="KW-0812">Transmembrane</keyword>
<evidence type="ECO:0000259" key="9">
    <source>
        <dbReference type="PROSITE" id="PS50928"/>
    </source>
</evidence>
<dbReference type="EMBL" id="CP032518">
    <property type="protein sequence ID" value="QEZ45049.1"/>
    <property type="molecule type" value="Genomic_DNA"/>
</dbReference>
<evidence type="ECO:0000313" key="11">
    <source>
        <dbReference type="Proteomes" id="UP000325743"/>
    </source>
</evidence>
<feature type="transmembrane region" description="Helical" evidence="8">
    <location>
        <begin position="48"/>
        <end position="71"/>
    </location>
</feature>
<evidence type="ECO:0000256" key="6">
    <source>
        <dbReference type="ARBA" id="ARBA00022989"/>
    </source>
</evidence>
<evidence type="ECO:0000256" key="1">
    <source>
        <dbReference type="ARBA" id="ARBA00004651"/>
    </source>
</evidence>
<dbReference type="GO" id="GO:0055085">
    <property type="term" value="P:transmembrane transport"/>
    <property type="evidence" value="ECO:0007669"/>
    <property type="project" value="InterPro"/>
</dbReference>
<dbReference type="AlphaFoldDB" id="A0A5P3VJR9"/>
<sequence>MVAEERTGSEQGLVELSPERLKVHGRTMITMSSSRWHRILPDANGWRALPLLALFLIVFDYSLGGLLAKSVHGGTGLTLQYFKEAWTTKAYFHVFVDTLRVSLTATVVCVLLGYPLAYWMRGLDERRRAAVMTLVLMTFWVSILVRTYAWIVVLGNAGLVNRTLLATGLIHEPLTLLYSEVGVTIGMANVLLPFLVLPLLTAMLRIDDRLLQAAASLGASRRQIFWRVFFPLSLPALGVCALLLFMLSLGFYITPAILGGGKVPLLGNLLDTLINETSEWALAAAISTALLAFALGVFAIFLHLNRMTETKS</sequence>
<feature type="transmembrane region" description="Helical" evidence="8">
    <location>
        <begin position="181"/>
        <end position="204"/>
    </location>
</feature>
<protein>
    <submittedName>
        <fullName evidence="10">ABC transporter permease</fullName>
    </submittedName>
</protein>
<feature type="transmembrane region" description="Helical" evidence="8">
    <location>
        <begin position="224"/>
        <end position="253"/>
    </location>
</feature>
<evidence type="ECO:0000256" key="3">
    <source>
        <dbReference type="ARBA" id="ARBA00022448"/>
    </source>
</evidence>
<dbReference type="PROSITE" id="PS50928">
    <property type="entry name" value="ABC_TM1"/>
    <property type="match status" value="1"/>
</dbReference>
<dbReference type="Proteomes" id="UP000325743">
    <property type="component" value="Chromosome 1"/>
</dbReference>
<comment type="subcellular location">
    <subcellularLocation>
        <location evidence="1 8">Cell membrane</location>
        <topology evidence="1 8">Multi-pass membrane protein</topology>
    </subcellularLocation>
</comment>
<evidence type="ECO:0000313" key="10">
    <source>
        <dbReference type="EMBL" id="QEZ45049.1"/>
    </source>
</evidence>
<keyword evidence="7 8" id="KW-0472">Membrane</keyword>
<keyword evidence="4" id="KW-1003">Cell membrane</keyword>
<evidence type="ECO:0000256" key="5">
    <source>
        <dbReference type="ARBA" id="ARBA00022692"/>
    </source>
</evidence>
<dbReference type="CDD" id="cd06261">
    <property type="entry name" value="TM_PBP2"/>
    <property type="match status" value="1"/>
</dbReference>
<dbReference type="PANTHER" id="PTHR42929">
    <property type="entry name" value="INNER MEMBRANE ABC TRANSPORTER PERMEASE PROTEIN YDCU-RELATED-RELATED"/>
    <property type="match status" value="1"/>
</dbReference>
<keyword evidence="3 8" id="KW-0813">Transport</keyword>